<proteinExistence type="predicted"/>
<dbReference type="Proteomes" id="UP000244855">
    <property type="component" value="Unassembled WGS sequence"/>
</dbReference>
<evidence type="ECO:0000313" key="2">
    <source>
        <dbReference type="Proteomes" id="UP000244855"/>
    </source>
</evidence>
<reference evidence="1 2" key="1">
    <citation type="journal article" date="2018" name="Sci. Rep.">
        <title>Comparative genomics provides insights into the lifestyle and reveals functional heterogeneity of dark septate endophytic fungi.</title>
        <authorList>
            <person name="Knapp D.G."/>
            <person name="Nemeth J.B."/>
            <person name="Barry K."/>
            <person name="Hainaut M."/>
            <person name="Henrissat B."/>
            <person name="Johnson J."/>
            <person name="Kuo A."/>
            <person name="Lim J.H.P."/>
            <person name="Lipzen A."/>
            <person name="Nolan M."/>
            <person name="Ohm R.A."/>
            <person name="Tamas L."/>
            <person name="Grigoriev I.V."/>
            <person name="Spatafora J.W."/>
            <person name="Nagy L.G."/>
            <person name="Kovacs G.M."/>
        </authorList>
    </citation>
    <scope>NUCLEOTIDE SEQUENCE [LARGE SCALE GENOMIC DNA]</scope>
    <source>
        <strain evidence="1 2">DSE2036</strain>
    </source>
</reference>
<organism evidence="1 2">
    <name type="scientific">Periconia macrospinosa</name>
    <dbReference type="NCBI Taxonomy" id="97972"/>
    <lineage>
        <taxon>Eukaryota</taxon>
        <taxon>Fungi</taxon>
        <taxon>Dikarya</taxon>
        <taxon>Ascomycota</taxon>
        <taxon>Pezizomycotina</taxon>
        <taxon>Dothideomycetes</taxon>
        <taxon>Pleosporomycetidae</taxon>
        <taxon>Pleosporales</taxon>
        <taxon>Massarineae</taxon>
        <taxon>Periconiaceae</taxon>
        <taxon>Periconia</taxon>
    </lineage>
</organism>
<name>A0A2V1DY21_9PLEO</name>
<dbReference type="AlphaFoldDB" id="A0A2V1DY21"/>
<accession>A0A2V1DY21</accession>
<gene>
    <name evidence="1" type="ORF">DM02DRAFT_337061</name>
</gene>
<keyword evidence="2" id="KW-1185">Reference proteome</keyword>
<evidence type="ECO:0000313" key="1">
    <source>
        <dbReference type="EMBL" id="PVI01760.1"/>
    </source>
</evidence>
<dbReference type="EMBL" id="KZ805353">
    <property type="protein sequence ID" value="PVI01760.1"/>
    <property type="molecule type" value="Genomic_DNA"/>
</dbReference>
<sequence length="88" mass="9908">MRKKLAACRQGRKVMRKKLAAFFYQCSATPTFSYDVTKSDADQLGLTVFSRVIRNSHIASASSIHSTAYTRTQMELGKRFSSCCFTVI</sequence>
<protein>
    <submittedName>
        <fullName evidence="1">Uncharacterized protein</fullName>
    </submittedName>
</protein>